<sequence length="353" mass="40496">MNGSTVYLFNKGTRFVLINEEDAFYKLEEEIKHSITINYDPTQTFMTKFEKLLCRLRKQKKLDNKTYFQMYPSDCVPPRLYGVIKAHKQEKNYPMRPVVSTIGTPPYGSSEHLVKIIQPTLNKNKTRLSNSSSFVNEAKSWLIDPSEIQVSFDVVALYPSIPIDRAIPVIIDILNSDIDNLKKRTKLILSDIHEMIELCLNQFYFLYKNEIRSIPNSGPIGLSLMVVVAEAFLQHLETKALIIAELLNEQDPAIKYTSEKEDNKKELNFLDITVTNTDNSCYNFKIHRKSAITNIKIKPTSNVNPKLVVGVFKGFVSRAVKICSKNYLDDEIQFLVNMFAENGHDRLKLETTA</sequence>
<dbReference type="Pfam" id="PF26215">
    <property type="entry name" value="HTH_animal"/>
    <property type="match status" value="1"/>
</dbReference>
<dbReference type="RefSeq" id="XP_065662930.1">
    <property type="nucleotide sequence ID" value="XM_065806858.1"/>
</dbReference>
<evidence type="ECO:0000259" key="1">
    <source>
        <dbReference type="Pfam" id="PF26215"/>
    </source>
</evidence>
<evidence type="ECO:0000313" key="3">
    <source>
        <dbReference type="RefSeq" id="XP_065662930.1"/>
    </source>
</evidence>
<evidence type="ECO:0000313" key="2">
    <source>
        <dbReference type="Proteomes" id="UP001652625"/>
    </source>
</evidence>
<name>A0ABM4CM91_HYDVU</name>
<dbReference type="Proteomes" id="UP001652625">
    <property type="component" value="Chromosome 09"/>
</dbReference>
<dbReference type="PANTHER" id="PTHR21301">
    <property type="entry name" value="REVERSE TRANSCRIPTASE"/>
    <property type="match status" value="1"/>
</dbReference>
<dbReference type="InterPro" id="IPR058912">
    <property type="entry name" value="HTH_animal"/>
</dbReference>
<protein>
    <submittedName>
        <fullName evidence="3">Uncharacterized protein LOC136085543</fullName>
    </submittedName>
</protein>
<organism evidence="2 3">
    <name type="scientific">Hydra vulgaris</name>
    <name type="common">Hydra</name>
    <name type="synonym">Hydra attenuata</name>
    <dbReference type="NCBI Taxonomy" id="6087"/>
    <lineage>
        <taxon>Eukaryota</taxon>
        <taxon>Metazoa</taxon>
        <taxon>Cnidaria</taxon>
        <taxon>Hydrozoa</taxon>
        <taxon>Hydroidolina</taxon>
        <taxon>Anthoathecata</taxon>
        <taxon>Aplanulata</taxon>
        <taxon>Hydridae</taxon>
        <taxon>Hydra</taxon>
    </lineage>
</organism>
<dbReference type="GeneID" id="136085543"/>
<reference evidence="3" key="1">
    <citation type="submission" date="2025-08" db="UniProtKB">
        <authorList>
            <consortium name="RefSeq"/>
        </authorList>
    </citation>
    <scope>IDENTIFICATION</scope>
</reference>
<feature type="domain" description="Helix-turn-helix" evidence="1">
    <location>
        <begin position="298"/>
        <end position="344"/>
    </location>
</feature>
<dbReference type="PANTHER" id="PTHR21301:SF10">
    <property type="entry name" value="REVERSE TRANSCRIPTASE DOMAIN-CONTAINING PROTEIN"/>
    <property type="match status" value="1"/>
</dbReference>
<accession>A0ABM4CM91</accession>
<gene>
    <name evidence="3" type="primary">LOC136085543</name>
</gene>
<keyword evidence="2" id="KW-1185">Reference proteome</keyword>
<proteinExistence type="predicted"/>